<dbReference type="InterPro" id="IPR041583">
    <property type="entry name" value="TetR_C_31"/>
</dbReference>
<dbReference type="SUPFAM" id="SSF48498">
    <property type="entry name" value="Tetracyclin repressor-like, C-terminal domain"/>
    <property type="match status" value="1"/>
</dbReference>
<evidence type="ECO:0000313" key="6">
    <source>
        <dbReference type="EMBL" id="MDA0644678.1"/>
    </source>
</evidence>
<dbReference type="InterPro" id="IPR001647">
    <property type="entry name" value="HTH_TetR"/>
</dbReference>
<evidence type="ECO:0000256" key="1">
    <source>
        <dbReference type="ARBA" id="ARBA00023015"/>
    </source>
</evidence>
<dbReference type="Pfam" id="PF17940">
    <property type="entry name" value="TetR_C_31"/>
    <property type="match status" value="1"/>
</dbReference>
<keyword evidence="7" id="KW-1185">Reference proteome</keyword>
<sequence>MTAVPTRRRLLDAAVPLIVEAGWGGVSTRMVAERAGVAPGVVHYHFSSVTDLLAEAGTEVTGRLLEEFAGGLARHADLGDGVRWMMAELGRYPGTDPASLLVAELYLAATRIPELRERLRGQVGGFRTVVAAWLRERGHEGDADAVAAVLAAAMDGIVLHRALDPALDPDRLAAPLLALVREGTR</sequence>
<dbReference type="RefSeq" id="WP_148031522.1">
    <property type="nucleotide sequence ID" value="NZ_BAABFD010000024.1"/>
</dbReference>
<feature type="DNA-binding region" description="H-T-H motif" evidence="4">
    <location>
        <begin position="27"/>
        <end position="46"/>
    </location>
</feature>
<dbReference type="PROSITE" id="PS50977">
    <property type="entry name" value="HTH_TETR_2"/>
    <property type="match status" value="1"/>
</dbReference>
<evidence type="ECO:0000259" key="5">
    <source>
        <dbReference type="PROSITE" id="PS50977"/>
    </source>
</evidence>
<dbReference type="InterPro" id="IPR050109">
    <property type="entry name" value="HTH-type_TetR-like_transc_reg"/>
</dbReference>
<dbReference type="Pfam" id="PF00440">
    <property type="entry name" value="TetR_N"/>
    <property type="match status" value="1"/>
</dbReference>
<dbReference type="Gene3D" id="1.10.357.10">
    <property type="entry name" value="Tetracycline Repressor, domain 2"/>
    <property type="match status" value="1"/>
</dbReference>
<evidence type="ECO:0000256" key="4">
    <source>
        <dbReference type="PROSITE-ProRule" id="PRU00335"/>
    </source>
</evidence>
<dbReference type="PANTHER" id="PTHR30055:SF234">
    <property type="entry name" value="HTH-TYPE TRANSCRIPTIONAL REGULATOR BETI"/>
    <property type="match status" value="1"/>
</dbReference>
<feature type="domain" description="HTH tetR-type" evidence="5">
    <location>
        <begin position="4"/>
        <end position="64"/>
    </location>
</feature>
<proteinExistence type="predicted"/>
<reference evidence="6 7" key="1">
    <citation type="submission" date="2022-11" db="EMBL/GenBank/DDBJ databases">
        <title>Nonomuraea corallina sp. nov., a new species of the genus Nonomuraea isolated from sea side sediment in Thai sea.</title>
        <authorList>
            <person name="Ngamcharungchit C."/>
            <person name="Matsumoto A."/>
            <person name="Suriyachadkun C."/>
            <person name="Panbangred W."/>
            <person name="Inahashi Y."/>
            <person name="Intra B."/>
        </authorList>
    </citation>
    <scope>NUCLEOTIDE SEQUENCE [LARGE SCALE GENOMIC DNA]</scope>
    <source>
        <strain evidence="6 7">DSM 43553</strain>
    </source>
</reference>
<evidence type="ECO:0000256" key="2">
    <source>
        <dbReference type="ARBA" id="ARBA00023125"/>
    </source>
</evidence>
<keyword evidence="1" id="KW-0805">Transcription regulation</keyword>
<dbReference type="PANTHER" id="PTHR30055">
    <property type="entry name" value="HTH-TYPE TRANSCRIPTIONAL REGULATOR RUTR"/>
    <property type="match status" value="1"/>
</dbReference>
<name>A0ABT4T597_9ACTN</name>
<dbReference type="InterPro" id="IPR009057">
    <property type="entry name" value="Homeodomain-like_sf"/>
</dbReference>
<dbReference type="InterPro" id="IPR036271">
    <property type="entry name" value="Tet_transcr_reg_TetR-rel_C_sf"/>
</dbReference>
<dbReference type="PRINTS" id="PR00455">
    <property type="entry name" value="HTHTETR"/>
</dbReference>
<evidence type="ECO:0000256" key="3">
    <source>
        <dbReference type="ARBA" id="ARBA00023163"/>
    </source>
</evidence>
<comment type="caution">
    <text evidence="6">The sequence shown here is derived from an EMBL/GenBank/DDBJ whole genome shotgun (WGS) entry which is preliminary data.</text>
</comment>
<accession>A0ABT4T597</accession>
<organism evidence="6 7">
    <name type="scientific">Nonomuraea ferruginea</name>
    <dbReference type="NCBI Taxonomy" id="46174"/>
    <lineage>
        <taxon>Bacteria</taxon>
        <taxon>Bacillati</taxon>
        <taxon>Actinomycetota</taxon>
        <taxon>Actinomycetes</taxon>
        <taxon>Streptosporangiales</taxon>
        <taxon>Streptosporangiaceae</taxon>
        <taxon>Nonomuraea</taxon>
    </lineage>
</organism>
<dbReference type="SUPFAM" id="SSF46689">
    <property type="entry name" value="Homeodomain-like"/>
    <property type="match status" value="1"/>
</dbReference>
<protein>
    <submittedName>
        <fullName evidence="6">TetR family transcriptional regulator</fullName>
    </submittedName>
</protein>
<gene>
    <name evidence="6" type="ORF">OUY24_28960</name>
</gene>
<keyword evidence="2 4" id="KW-0238">DNA-binding</keyword>
<dbReference type="Proteomes" id="UP001212498">
    <property type="component" value="Unassembled WGS sequence"/>
</dbReference>
<evidence type="ECO:0000313" key="7">
    <source>
        <dbReference type="Proteomes" id="UP001212498"/>
    </source>
</evidence>
<dbReference type="EMBL" id="JAPNUD010000106">
    <property type="protein sequence ID" value="MDA0644678.1"/>
    <property type="molecule type" value="Genomic_DNA"/>
</dbReference>
<keyword evidence="3" id="KW-0804">Transcription</keyword>